<keyword evidence="1" id="KW-0812">Transmembrane</keyword>
<dbReference type="STRING" id="46731.A0A3M6UKQ7"/>
<evidence type="ECO:0000313" key="3">
    <source>
        <dbReference type="Proteomes" id="UP000275408"/>
    </source>
</evidence>
<protein>
    <recommendedName>
        <fullName evidence="4">RNA-directed DNA polymerase from mobile element jockey</fullName>
    </recommendedName>
</protein>
<evidence type="ECO:0000256" key="1">
    <source>
        <dbReference type="SAM" id="Phobius"/>
    </source>
</evidence>
<gene>
    <name evidence="2" type="ORF">pdam_00025768</name>
</gene>
<organism evidence="2 3">
    <name type="scientific">Pocillopora damicornis</name>
    <name type="common">Cauliflower coral</name>
    <name type="synonym">Millepora damicornis</name>
    <dbReference type="NCBI Taxonomy" id="46731"/>
    <lineage>
        <taxon>Eukaryota</taxon>
        <taxon>Metazoa</taxon>
        <taxon>Cnidaria</taxon>
        <taxon>Anthozoa</taxon>
        <taxon>Hexacorallia</taxon>
        <taxon>Scleractinia</taxon>
        <taxon>Astrocoeniina</taxon>
        <taxon>Pocilloporidae</taxon>
        <taxon>Pocillopora</taxon>
    </lineage>
</organism>
<dbReference type="EMBL" id="RCHS01001322">
    <property type="protein sequence ID" value="RMX54114.1"/>
    <property type="molecule type" value="Genomic_DNA"/>
</dbReference>
<comment type="caution">
    <text evidence="2">The sequence shown here is derived from an EMBL/GenBank/DDBJ whole genome shotgun (WGS) entry which is preliminary data.</text>
</comment>
<evidence type="ECO:0008006" key="4">
    <source>
        <dbReference type="Google" id="ProtNLM"/>
    </source>
</evidence>
<dbReference type="Proteomes" id="UP000275408">
    <property type="component" value="Unassembled WGS sequence"/>
</dbReference>
<evidence type="ECO:0000313" key="2">
    <source>
        <dbReference type="EMBL" id="RMX54114.1"/>
    </source>
</evidence>
<accession>A0A3M6UKQ7</accession>
<keyword evidence="3" id="KW-1185">Reference proteome</keyword>
<feature type="transmembrane region" description="Helical" evidence="1">
    <location>
        <begin position="64"/>
        <end position="82"/>
    </location>
</feature>
<keyword evidence="1" id="KW-0472">Membrane</keyword>
<dbReference type="AlphaFoldDB" id="A0A3M6UKQ7"/>
<name>A0A3M6UKQ7_POCDA</name>
<reference evidence="2 3" key="1">
    <citation type="journal article" date="2018" name="Sci. Rep.">
        <title>Comparative analysis of the Pocillopora damicornis genome highlights role of immune system in coral evolution.</title>
        <authorList>
            <person name="Cunning R."/>
            <person name="Bay R.A."/>
            <person name="Gillette P."/>
            <person name="Baker A.C."/>
            <person name="Traylor-Knowles N."/>
        </authorList>
    </citation>
    <scope>NUCLEOTIDE SEQUENCE [LARGE SCALE GENOMIC DNA]</scope>
    <source>
        <strain evidence="2">RSMAS</strain>
        <tissue evidence="2">Whole animal</tissue>
    </source>
</reference>
<sequence>MVAESIADPLTTIINNCIRKYNFPKAWKDARISPIPKVDQLKSEEHFHPISVIPTPSKLFEKLVLFQMTIFILYKVFVLLVTESLASNDGRSPCGSAYFVSPDAVFCQRVAEKLKR</sequence>
<keyword evidence="1" id="KW-1133">Transmembrane helix</keyword>
<proteinExistence type="predicted"/>